<reference evidence="3 4" key="1">
    <citation type="submission" date="2018-12" db="EMBL/GenBank/DDBJ databases">
        <title>Complete genome of Nonlabens sp. MJ115.</title>
        <authorList>
            <person name="Choi H.S."/>
            <person name="Jung J."/>
        </authorList>
    </citation>
    <scope>NUCLEOTIDE SEQUENCE [LARGE SCALE GENOMIC DNA]</scope>
    <source>
        <strain evidence="3 4">MJ115</strain>
    </source>
</reference>
<dbReference type="PANTHER" id="PTHR38478:SF1">
    <property type="entry name" value="ZINC DEPENDENT METALLOPROTEASE DOMAIN LIPOPROTEIN"/>
    <property type="match status" value="1"/>
</dbReference>
<feature type="domain" description="DUF5117" evidence="2">
    <location>
        <begin position="88"/>
        <end position="280"/>
    </location>
</feature>
<evidence type="ECO:0000259" key="2">
    <source>
        <dbReference type="Pfam" id="PF17148"/>
    </source>
</evidence>
<dbReference type="InterPro" id="IPR034032">
    <property type="entry name" value="Zn_MMP-like_bac"/>
</dbReference>
<accession>A0A3S9MYD8</accession>
<feature type="domain" description="EcxA zinc-binding" evidence="1">
    <location>
        <begin position="406"/>
        <end position="713"/>
    </location>
</feature>
<dbReference type="PANTHER" id="PTHR38478">
    <property type="entry name" value="PEPTIDASE M1A AND M12B"/>
    <property type="match status" value="1"/>
</dbReference>
<gene>
    <name evidence="3" type="ORF">EJ995_08120</name>
</gene>
<name>A0A3S9MYD8_9FLAO</name>
<dbReference type="Gene3D" id="3.40.390.10">
    <property type="entry name" value="Collagenase (Catalytic Domain)"/>
    <property type="match status" value="1"/>
</dbReference>
<dbReference type="RefSeq" id="WP_126447401.1">
    <property type="nucleotide sequence ID" value="NZ_CP034549.1"/>
</dbReference>
<dbReference type="CDD" id="cd04276">
    <property type="entry name" value="ZnMc_MMP_like_2"/>
    <property type="match status" value="1"/>
</dbReference>
<keyword evidence="4" id="KW-1185">Reference proteome</keyword>
<dbReference type="PROSITE" id="PS51257">
    <property type="entry name" value="PROKAR_LIPOPROTEIN"/>
    <property type="match status" value="1"/>
</dbReference>
<dbReference type="InterPro" id="IPR033413">
    <property type="entry name" value="DUF5117"/>
</dbReference>
<dbReference type="SUPFAM" id="SSF55486">
    <property type="entry name" value="Metalloproteases ('zincins'), catalytic domain"/>
    <property type="match status" value="1"/>
</dbReference>
<dbReference type="KEGG" id="noj:EJ995_08120"/>
<dbReference type="Pfam" id="PF17148">
    <property type="entry name" value="DUF5117"/>
    <property type="match status" value="1"/>
</dbReference>
<dbReference type="Pfam" id="PF16313">
    <property type="entry name" value="DUF4953"/>
    <property type="match status" value="1"/>
</dbReference>
<dbReference type="EMBL" id="CP034549">
    <property type="protein sequence ID" value="AZQ44200.1"/>
    <property type="molecule type" value="Genomic_DNA"/>
</dbReference>
<evidence type="ECO:0000313" key="4">
    <source>
        <dbReference type="Proteomes" id="UP000279600"/>
    </source>
</evidence>
<dbReference type="AlphaFoldDB" id="A0A3S9MYD8"/>
<dbReference type="Proteomes" id="UP000279600">
    <property type="component" value="Chromosome"/>
</dbReference>
<dbReference type="InterPro" id="IPR024079">
    <property type="entry name" value="MetalloPept_cat_dom_sf"/>
</dbReference>
<dbReference type="OrthoDB" id="9776599at2"/>
<proteinExistence type="predicted"/>
<evidence type="ECO:0000259" key="1">
    <source>
        <dbReference type="Pfam" id="PF16313"/>
    </source>
</evidence>
<sequence length="804" mass="89571">MRILVIIAIILAGSTLTSCKARKNVDDLAFAKAQSTKTPQQFKGFFNFNYDVNKGAISLEVKDLDSEFLYVHALATGLGSNDIGLDRGQLGGGVVVKWIKAGNKLLLVQPNLSYRAITENNEEQASVEEAFARSVLYGFEIKKTVDDVHTIDLTPFLLEDAHGVAQRLKSRNQGIYKIDKSRSALWMENTMAFPDNVEFQAMLTFTGEPKGSDLRSVAPDASSVSVIQHHSFVRLPDDQYEPREFHPRSGSFYTSYLDYSTPISQPIRKRLITRHRLAKKNPELAMSEPVEPIIYYLDPGTPQPVRDALIDGASWWNEAFEAAGYKNAFQVKMLPADAHPLDVRYNVIQWVHRSTRGWSYGGSITDPRTGEIIKGHVSLGSLRIRQDYMLAQGMLDKPFANGQESPEMLEMALARIRQLGAHEVGHTLGFAHNFAASMSDRASVMDYPHPKYDLKNGKIDLSDAYDTGIGEWDKLTVQYSYGDPAAGQSQEEYLQSILQKAIDQDLLFITDSDARASSGASADAHLWDSGESAVDELERILKVRQVAMKQFGLDNIPNGQPISVLEDVFVPVYFSHRYQVEAASKLLGGMRYSYAIKGDPKFTYVQKAEHEKALKVLLNTLDVNQLTIPEDLLTLFAPRSYGYNRDRESFKSQTGVAFDPVAAAVTSADITLDLMLNATRLNRIAQQEIYGDNLELSEMIEELTDKIFSNDTNTAYEQLITDRIKEQYVNKLLMATNSSSINAVVKGQILAQISRIESLLSKSSNPTDKVLLQSIEQARQHPEMIKELPVAKIPDGSPIGSCGM</sequence>
<evidence type="ECO:0000313" key="3">
    <source>
        <dbReference type="EMBL" id="AZQ44200.1"/>
    </source>
</evidence>
<dbReference type="GO" id="GO:0008237">
    <property type="term" value="F:metallopeptidase activity"/>
    <property type="evidence" value="ECO:0007669"/>
    <property type="project" value="InterPro"/>
</dbReference>
<organism evidence="3 4">
    <name type="scientific">Nonlabens ponticola</name>
    <dbReference type="NCBI Taxonomy" id="2496866"/>
    <lineage>
        <taxon>Bacteria</taxon>
        <taxon>Pseudomonadati</taxon>
        <taxon>Bacteroidota</taxon>
        <taxon>Flavobacteriia</taxon>
        <taxon>Flavobacteriales</taxon>
        <taxon>Flavobacteriaceae</taxon>
        <taxon>Nonlabens</taxon>
    </lineage>
</organism>
<dbReference type="InterPro" id="IPR032534">
    <property type="entry name" value="EcxA_zinc-bd"/>
</dbReference>
<protein>
    <submittedName>
        <fullName evidence="3">DUF5117 domain-containing protein</fullName>
    </submittedName>
</protein>